<dbReference type="OrthoDB" id="685795at2759"/>
<keyword evidence="1" id="KW-0175">Coiled coil</keyword>
<dbReference type="EMBL" id="NKXS01006547">
    <property type="protein sequence ID" value="PIN01162.1"/>
    <property type="molecule type" value="Genomic_DNA"/>
</dbReference>
<dbReference type="InterPro" id="IPR040262">
    <property type="entry name" value="At4g38062-like"/>
</dbReference>
<accession>A0A2G9G7I2</accession>
<organism evidence="2 3">
    <name type="scientific">Handroanthus impetiginosus</name>
    <dbReference type="NCBI Taxonomy" id="429701"/>
    <lineage>
        <taxon>Eukaryota</taxon>
        <taxon>Viridiplantae</taxon>
        <taxon>Streptophyta</taxon>
        <taxon>Embryophyta</taxon>
        <taxon>Tracheophyta</taxon>
        <taxon>Spermatophyta</taxon>
        <taxon>Magnoliopsida</taxon>
        <taxon>eudicotyledons</taxon>
        <taxon>Gunneridae</taxon>
        <taxon>Pentapetalae</taxon>
        <taxon>asterids</taxon>
        <taxon>lamiids</taxon>
        <taxon>Lamiales</taxon>
        <taxon>Bignoniaceae</taxon>
        <taxon>Crescentiina</taxon>
        <taxon>Tabebuia alliance</taxon>
        <taxon>Handroanthus</taxon>
    </lineage>
</organism>
<feature type="coiled-coil region" evidence="1">
    <location>
        <begin position="554"/>
        <end position="670"/>
    </location>
</feature>
<dbReference type="Proteomes" id="UP000231279">
    <property type="component" value="Unassembled WGS sequence"/>
</dbReference>
<dbReference type="PANTHER" id="PTHR45287">
    <property type="entry name" value="OS03G0691500 PROTEIN"/>
    <property type="match status" value="1"/>
</dbReference>
<feature type="coiled-coil region" evidence="1">
    <location>
        <begin position="1"/>
        <end position="266"/>
    </location>
</feature>
<dbReference type="PANTHER" id="PTHR45287:SF4">
    <property type="entry name" value="OS03G0691500 PROTEIN"/>
    <property type="match status" value="1"/>
</dbReference>
<sequence>MESVYNELDEAKAEIEKLREQYRVKSELAESLKRAHSDQVSKNKEASCKLEKLAQELSEKDYEISTARQTYEELKSTLKEKESIIKHLTSAHDKLRMDCNEKLKKYEEENRALALALDDANLKNMDQEKHICTLTQQLEEVKQLLAFSQKKCSESENKTRNSKELGRREDAFFKLEEENKKFEDQLKWKKEQFVHLEEAYEKLRNKFRVKEKEWEKEKGELLDGISSLETNLESQTRISQDLKRKLEMCNQALTHAESKRKILEAQLLESRTNFETVCAEYEDTKLSFENLTAQRDQEVASLRSSLGTKEILYNEMEYQFKKLEQEKQELLISLKNLQEAEIRDSGFSSASKLQNKLKNLEQVHKGCSTNLKAKESQWRSQMEKLSEELSFCKLELKGRDKSLNELNKELEACDSLILKLELLNQETSLILLVLKSEFSDKHSCMNLKNKQMQEQVNKLVEELEKKKDALNSVQKDLEEERERVVILSKKVQTLEELKLPLQKELKRLKEMLEESKTCELKSNEEVLQIRSDLKKVCDALDRANGELNEKFCEVNEIEFELQIWKSVADKLEANLKRSHQMRRDVEASLIAQMEVEVNLKLEKEHLNHQLEEKEKTIDDLQQQLVEVNENERSKTESPLQKETETLHQLVEEKDQRIYDLQQLVASLEQEFETSTSLFSSRLSQMQKEMNIFHESWEKIKEAEVLKEIEIQEKNIMIIELEKDIGRLLQRVEDQERALLDSDKKLEDIQVELAKKQMEVHRISTLEKTMKNLSTENKNLVKTMSLLSERVEQLTEEDSRLMGSLEKIVKGISRDWPEWNGEDEQENMNILSSPLMKKVEVIHKERSPLRAIN</sequence>
<name>A0A2G9G7I2_9LAMI</name>
<feature type="coiled-coil region" evidence="1">
    <location>
        <begin position="717"/>
        <end position="796"/>
    </location>
</feature>
<protein>
    <submittedName>
        <fullName evidence="2">Uncharacterized protein</fullName>
    </submittedName>
</protein>
<dbReference type="STRING" id="429701.A0A2G9G7I2"/>
<evidence type="ECO:0000256" key="1">
    <source>
        <dbReference type="SAM" id="Coils"/>
    </source>
</evidence>
<reference evidence="3" key="1">
    <citation type="journal article" date="2018" name="Gigascience">
        <title>Genome assembly of the Pink Ipe (Handroanthus impetiginosus, Bignoniaceae), a highly valued, ecologically keystone Neotropical timber forest tree.</title>
        <authorList>
            <person name="Silva-Junior O.B."/>
            <person name="Grattapaglia D."/>
            <person name="Novaes E."/>
            <person name="Collevatti R.G."/>
        </authorList>
    </citation>
    <scope>NUCLEOTIDE SEQUENCE [LARGE SCALE GENOMIC DNA]</scope>
    <source>
        <strain evidence="3">cv. UFG-1</strain>
    </source>
</reference>
<gene>
    <name evidence="2" type="ORF">CDL12_26330</name>
</gene>
<comment type="caution">
    <text evidence="2">The sequence shown here is derived from an EMBL/GenBank/DDBJ whole genome shotgun (WGS) entry which is preliminary data.</text>
</comment>
<keyword evidence="3" id="KW-1185">Reference proteome</keyword>
<dbReference type="AlphaFoldDB" id="A0A2G9G7I2"/>
<evidence type="ECO:0000313" key="2">
    <source>
        <dbReference type="EMBL" id="PIN01162.1"/>
    </source>
</evidence>
<feature type="coiled-coil region" evidence="1">
    <location>
        <begin position="313"/>
        <end position="511"/>
    </location>
</feature>
<proteinExistence type="predicted"/>
<evidence type="ECO:0000313" key="3">
    <source>
        <dbReference type="Proteomes" id="UP000231279"/>
    </source>
</evidence>